<dbReference type="InterPro" id="IPR015048">
    <property type="entry name" value="DUF1899"/>
</dbReference>
<evidence type="ECO:0000256" key="4">
    <source>
        <dbReference type="ARBA" id="ARBA00022574"/>
    </source>
</evidence>
<evidence type="ECO:0000313" key="13">
    <source>
        <dbReference type="Proteomes" id="UP000663879"/>
    </source>
</evidence>
<dbReference type="InterPro" id="IPR015943">
    <property type="entry name" value="WD40/YVTN_repeat-like_dom_sf"/>
</dbReference>
<dbReference type="PANTHER" id="PTHR10856:SF20">
    <property type="entry name" value="CORONIN-7"/>
    <property type="match status" value="1"/>
</dbReference>
<keyword evidence="5 9" id="KW-0677">Repeat</keyword>
<feature type="compositionally biased region" description="Polar residues" evidence="10">
    <location>
        <begin position="400"/>
        <end position="412"/>
    </location>
</feature>
<evidence type="ECO:0000256" key="6">
    <source>
        <dbReference type="ARBA" id="ARBA00023203"/>
    </source>
</evidence>
<evidence type="ECO:0000256" key="1">
    <source>
        <dbReference type="ARBA" id="ARBA00004496"/>
    </source>
</evidence>
<dbReference type="Pfam" id="PF16300">
    <property type="entry name" value="WD40_4"/>
    <property type="match status" value="2"/>
</dbReference>
<keyword evidence="4 8" id="KW-0853">WD repeat</keyword>
<dbReference type="OrthoDB" id="1850764at2759"/>
<evidence type="ECO:0000256" key="9">
    <source>
        <dbReference type="RuleBase" id="RU280818"/>
    </source>
</evidence>
<dbReference type="SMART" id="SM00320">
    <property type="entry name" value="WD40"/>
    <property type="match status" value="6"/>
</dbReference>
<evidence type="ECO:0000256" key="10">
    <source>
        <dbReference type="SAM" id="MobiDB-lite"/>
    </source>
</evidence>
<dbReference type="AlphaFoldDB" id="A0A813P635"/>
<dbReference type="SMART" id="SM01166">
    <property type="entry name" value="DUF1899"/>
    <property type="match status" value="1"/>
</dbReference>
<feature type="compositionally biased region" description="Polar residues" evidence="10">
    <location>
        <begin position="494"/>
        <end position="507"/>
    </location>
</feature>
<feature type="region of interest" description="Disordered" evidence="10">
    <location>
        <begin position="455"/>
        <end position="515"/>
    </location>
</feature>
<keyword evidence="3" id="KW-0963">Cytoplasm</keyword>
<feature type="compositionally biased region" description="Polar residues" evidence="10">
    <location>
        <begin position="421"/>
        <end position="431"/>
    </location>
</feature>
<keyword evidence="13" id="KW-1185">Reference proteome</keyword>
<dbReference type="InterPro" id="IPR036322">
    <property type="entry name" value="WD40_repeat_dom_sf"/>
</dbReference>
<dbReference type="GO" id="GO:0030036">
    <property type="term" value="P:actin cytoskeleton organization"/>
    <property type="evidence" value="ECO:0007669"/>
    <property type="project" value="UniProtKB-ARBA"/>
</dbReference>
<dbReference type="Pfam" id="PF00400">
    <property type="entry name" value="WD40"/>
    <property type="match status" value="5"/>
</dbReference>
<dbReference type="PANTHER" id="PTHR10856">
    <property type="entry name" value="CORONIN"/>
    <property type="match status" value="1"/>
</dbReference>
<dbReference type="InterPro" id="IPR015505">
    <property type="entry name" value="Coronin"/>
</dbReference>
<sequence>MYKLAYSKYKNMTPLLIKKEQILTGLSTNRISNTIGSLINCSLNHITFTFDSSSGGSVCTIRHEDLPRRATFNPDSFCVTHAHSAPITDIQYNNFNQSVLATCALDSTIKLWTVSDDSESNLSKMDLLTSIPLNENRSDCIQWNPNVAGIFVSSSLNTVYLWDVNDNQVNNVQTIRAHTDTIQGLTWKRDGSLLCTTAKDKTMIIVDPRNINTNQNLKIENSKTANKDSKICWLGETNCILSSVYTQSFTREIHLWDIRNTSSPVHESTIDSGNNVLNPFYDHDTSALFLVGKAETTIKYGEVFLNDSNWSFAHNSSQALDDQIKAVCLLPKLGLDLMKCEIDRLILLTRNSVYPLPYLAPRNDKTSFHQNLYPDTYNLNKPGCDKKLWMEGQNSQTIKIPLNPNTIRNNGVSDERKTHNVPETSNSSVNFVATQSTKTESVNVANMLSSININNMSEMSESNSKTKNTHNKQDKDSSSDKENDQTKKAENVLMRSNLNPNVLSTPNKLAPLSNLDNRKSKAKSVYYQSKFKYINGKAAHKNEHITNIRSLSTMWSAESNGFQINSKHAAFFVSGNSGQIGIVELNKVGRLDDAVINTLVNRVKCSDFQWDPFDDETLAAACDDCTIKLWKIPEEGLDQSLEDPPIVLTGHADRLASIKYHPYAKNVLASSSYDKTIKIWNIDSRLPIITLHSHTDFIFSFNWSPCGSKLATICKDGYIRVYEPLKSEFPILESKCGPRKDAKAARIEWVLHGRGLLASGFGTGNLRQIFLFDSENLNELKSEDINHSPSLLIPYFDVDINVLYLYAKGEETINLYEIQEEEPYFQVLTPFKPDGSHLAIGFLPKISCDIKSAEIAKAYRLTKDNRIEPMSFTVPRVKLSFFQDDIYPDTIDRHESYLNANDWFNGIQPELIYINLQPAGMQKLSEILAVEQSTQPSKPNRNIEIARKESNGSNGTGDMYDPQNLSTDERKIISSMLQRATLFRNNDKSEDEEDNSEWD</sequence>
<comment type="similarity">
    <text evidence="2 9">Belongs to the WD repeat coronin family.</text>
</comment>
<name>A0A813P635_9BILA</name>
<dbReference type="PROSITE" id="PS50082">
    <property type="entry name" value="WD_REPEATS_2"/>
    <property type="match status" value="3"/>
</dbReference>
<dbReference type="SUPFAM" id="SSF50978">
    <property type="entry name" value="WD40 repeat-like"/>
    <property type="match status" value="2"/>
</dbReference>
<evidence type="ECO:0000256" key="5">
    <source>
        <dbReference type="ARBA" id="ARBA00022737"/>
    </source>
</evidence>
<proteinExistence type="inferred from homology"/>
<dbReference type="Proteomes" id="UP000663879">
    <property type="component" value="Unassembled WGS sequence"/>
</dbReference>
<feature type="region of interest" description="Disordered" evidence="10">
    <location>
        <begin position="400"/>
        <end position="431"/>
    </location>
</feature>
<feature type="repeat" description="WD" evidence="8">
    <location>
        <begin position="648"/>
        <end position="690"/>
    </location>
</feature>
<dbReference type="GO" id="GO:0005737">
    <property type="term" value="C:cytoplasm"/>
    <property type="evidence" value="ECO:0007669"/>
    <property type="project" value="UniProtKB-SubCell"/>
</dbReference>
<comment type="function">
    <text evidence="7">F-actin regulator involved in anterograde Golgi to endosome transport: upon ubiquitination via 'Lys-33'-linked ubiquitin chains by the BCR(KLHL20) E3 ubiquitin ligase complex, interacts with EPS15 and localizes to the trans-Golgi network, where it promotes actin polymerization, thereby facilitating post-Golgi trafficking. May play a role in the maintenance of the Golgi apparatus morphology.</text>
</comment>
<dbReference type="EMBL" id="CAJNOC010000317">
    <property type="protein sequence ID" value="CAF0744077.1"/>
    <property type="molecule type" value="Genomic_DNA"/>
</dbReference>
<keyword evidence="6" id="KW-0009">Actin-binding</keyword>
<feature type="compositionally biased region" description="Basic and acidic residues" evidence="10">
    <location>
        <begin position="471"/>
        <end position="490"/>
    </location>
</feature>
<comment type="caution">
    <text evidence="12">The sequence shown here is derived from an EMBL/GenBank/DDBJ whole genome shotgun (WGS) entry which is preliminary data.</text>
</comment>
<dbReference type="Gene3D" id="2.130.10.10">
    <property type="entry name" value="YVTN repeat-like/Quinoprotein amine dehydrogenase"/>
    <property type="match status" value="2"/>
</dbReference>
<evidence type="ECO:0000313" key="12">
    <source>
        <dbReference type="EMBL" id="CAF0744077.1"/>
    </source>
</evidence>
<feature type="domain" description="DUF1899" evidence="11">
    <location>
        <begin position="524"/>
        <end position="589"/>
    </location>
</feature>
<dbReference type="PROSITE" id="PS50294">
    <property type="entry name" value="WD_REPEATS_REGION"/>
    <property type="match status" value="1"/>
</dbReference>
<protein>
    <recommendedName>
        <fullName evidence="9">Coronin</fullName>
    </recommendedName>
</protein>
<feature type="repeat" description="WD" evidence="8">
    <location>
        <begin position="80"/>
        <end position="122"/>
    </location>
</feature>
<reference evidence="12" key="1">
    <citation type="submission" date="2021-02" db="EMBL/GenBank/DDBJ databases">
        <authorList>
            <person name="Nowell W R."/>
        </authorList>
    </citation>
    <scope>NUCLEOTIDE SEQUENCE</scope>
    <source>
        <strain evidence="12">Ploen Becks lab</strain>
    </source>
</reference>
<dbReference type="FunFam" id="2.130.10.10:FF:000076">
    <property type="entry name" value="Coronin"/>
    <property type="match status" value="1"/>
</dbReference>
<evidence type="ECO:0000256" key="8">
    <source>
        <dbReference type="PROSITE-ProRule" id="PRU00221"/>
    </source>
</evidence>
<feature type="repeat" description="WD" evidence="8">
    <location>
        <begin position="691"/>
        <end position="723"/>
    </location>
</feature>
<evidence type="ECO:0000259" key="11">
    <source>
        <dbReference type="SMART" id="SM01166"/>
    </source>
</evidence>
<feature type="region of interest" description="Disordered" evidence="10">
    <location>
        <begin position="932"/>
        <end position="969"/>
    </location>
</feature>
<evidence type="ECO:0000256" key="2">
    <source>
        <dbReference type="ARBA" id="ARBA00009482"/>
    </source>
</evidence>
<dbReference type="InterPro" id="IPR001680">
    <property type="entry name" value="WD40_rpt"/>
</dbReference>
<dbReference type="GO" id="GO:0003779">
    <property type="term" value="F:actin binding"/>
    <property type="evidence" value="ECO:0007669"/>
    <property type="project" value="UniProtKB-KW"/>
</dbReference>
<organism evidence="12 13">
    <name type="scientific">Brachionus calyciflorus</name>
    <dbReference type="NCBI Taxonomy" id="104777"/>
    <lineage>
        <taxon>Eukaryota</taxon>
        <taxon>Metazoa</taxon>
        <taxon>Spiralia</taxon>
        <taxon>Gnathifera</taxon>
        <taxon>Rotifera</taxon>
        <taxon>Eurotatoria</taxon>
        <taxon>Monogononta</taxon>
        <taxon>Pseudotrocha</taxon>
        <taxon>Ploima</taxon>
        <taxon>Brachionidae</taxon>
        <taxon>Brachionus</taxon>
    </lineage>
</organism>
<evidence type="ECO:0000256" key="7">
    <source>
        <dbReference type="ARBA" id="ARBA00024838"/>
    </source>
</evidence>
<comment type="subcellular location">
    <subcellularLocation>
        <location evidence="1">Cytoplasm</location>
    </subcellularLocation>
</comment>
<gene>
    <name evidence="12" type="ORF">OXX778_LOCUS3552</name>
</gene>
<dbReference type="InterPro" id="IPR019775">
    <property type="entry name" value="WD40_repeat_CS"/>
</dbReference>
<dbReference type="Pfam" id="PF08953">
    <property type="entry name" value="DUF1899"/>
    <property type="match status" value="1"/>
</dbReference>
<accession>A0A813P635</accession>
<dbReference type="PROSITE" id="PS00678">
    <property type="entry name" value="WD_REPEATS_1"/>
    <property type="match status" value="1"/>
</dbReference>
<evidence type="ECO:0000256" key="3">
    <source>
        <dbReference type="ARBA" id="ARBA00022490"/>
    </source>
</evidence>
<dbReference type="SMART" id="SM01167">
    <property type="entry name" value="DUF1900"/>
    <property type="match status" value="2"/>
</dbReference>